<keyword evidence="5 8" id="KW-1133">Transmembrane helix</keyword>
<dbReference type="InterPro" id="IPR013833">
    <property type="entry name" value="Cyt_c_oxidase_su3_a-hlx"/>
</dbReference>
<feature type="domain" description="Heme-copper oxidase subunit III family profile" evidence="9">
    <location>
        <begin position="28"/>
        <end position="201"/>
    </location>
</feature>
<dbReference type="InterPro" id="IPR024791">
    <property type="entry name" value="Cyt_c/ubiquinol_Oxase_su3"/>
</dbReference>
<dbReference type="InterPro" id="IPR000298">
    <property type="entry name" value="Cyt_c_oxidase-like_su3"/>
</dbReference>
<feature type="transmembrane region" description="Helical" evidence="8">
    <location>
        <begin position="181"/>
        <end position="199"/>
    </location>
</feature>
<dbReference type="Pfam" id="PF00510">
    <property type="entry name" value="COX3"/>
    <property type="match status" value="1"/>
</dbReference>
<feature type="transmembrane region" description="Helical" evidence="8">
    <location>
        <begin position="67"/>
        <end position="87"/>
    </location>
</feature>
<dbReference type="PROSITE" id="PS50253">
    <property type="entry name" value="COX3"/>
    <property type="match status" value="1"/>
</dbReference>
<dbReference type="PANTHER" id="PTHR11403:SF2">
    <property type="entry name" value="CYTOCHROME BO(3) UBIQUINOL OXIDASE SUBUNIT 3"/>
    <property type="match status" value="1"/>
</dbReference>
<keyword evidence="3" id="KW-1003">Cell membrane</keyword>
<evidence type="ECO:0000256" key="1">
    <source>
        <dbReference type="ARBA" id="ARBA00004651"/>
    </source>
</evidence>
<dbReference type="Proteomes" id="UP000781958">
    <property type="component" value="Unassembled WGS sequence"/>
</dbReference>
<feature type="transmembrane region" description="Helical" evidence="8">
    <location>
        <begin position="99"/>
        <end position="119"/>
    </location>
</feature>
<name>A0ABS4SK15_9PROT</name>
<evidence type="ECO:0000259" key="9">
    <source>
        <dbReference type="PROSITE" id="PS50253"/>
    </source>
</evidence>
<evidence type="ECO:0000256" key="7">
    <source>
        <dbReference type="RuleBase" id="RU003376"/>
    </source>
</evidence>
<dbReference type="RefSeq" id="WP_209766746.1">
    <property type="nucleotide sequence ID" value="NZ_JAGINP010000008.1"/>
</dbReference>
<accession>A0ABS4SK15</accession>
<keyword evidence="6 8" id="KW-0472">Membrane</keyword>
<evidence type="ECO:0000256" key="4">
    <source>
        <dbReference type="ARBA" id="ARBA00022692"/>
    </source>
</evidence>
<evidence type="ECO:0000256" key="8">
    <source>
        <dbReference type="SAM" id="Phobius"/>
    </source>
</evidence>
<evidence type="ECO:0000313" key="10">
    <source>
        <dbReference type="EMBL" id="MBP2292891.1"/>
    </source>
</evidence>
<reference evidence="10 11" key="1">
    <citation type="submission" date="2021-03" db="EMBL/GenBank/DDBJ databases">
        <title>Genomic Encyclopedia of Type Strains, Phase III (KMG-III): the genomes of soil and plant-associated and newly described type strains.</title>
        <authorList>
            <person name="Whitman W."/>
        </authorList>
    </citation>
    <scope>NUCLEOTIDE SEQUENCE [LARGE SCALE GENOMIC DNA]</scope>
    <source>
        <strain evidence="10 11">IMMIB AFH-6</strain>
    </source>
</reference>
<sequence length="203" mass="22749">MNNGAPRFAADLAHLPTSAHGPRATTWWGTLGFILIEATGFALAAAAYFYLMGQTETWPPGQSPPDWLWGTLQLVLMLASLWPNWWTDRVAHADDLRKVRIGLVVMSAVGLLTLVVRAFEFGALNCRWDDNAYGSMVWVLLGLHAVHLITDVGDTLVLTVLMFTKHVEPRRFTDVTDNCVYWNFVVAAWVPLWALLYVVPRLV</sequence>
<evidence type="ECO:0000313" key="11">
    <source>
        <dbReference type="Proteomes" id="UP000781958"/>
    </source>
</evidence>
<evidence type="ECO:0000256" key="3">
    <source>
        <dbReference type="ARBA" id="ARBA00022475"/>
    </source>
</evidence>
<dbReference type="InterPro" id="IPR035973">
    <property type="entry name" value="Cyt_c_oxidase_su3-like_sf"/>
</dbReference>
<proteinExistence type="inferred from homology"/>
<feature type="transmembrane region" description="Helical" evidence="8">
    <location>
        <begin position="27"/>
        <end position="51"/>
    </location>
</feature>
<keyword evidence="11" id="KW-1185">Reference proteome</keyword>
<dbReference type="SUPFAM" id="SSF81452">
    <property type="entry name" value="Cytochrome c oxidase subunit III-like"/>
    <property type="match status" value="1"/>
</dbReference>
<dbReference type="PANTHER" id="PTHR11403">
    <property type="entry name" value="CYTOCHROME C OXIDASE SUBUNIT III"/>
    <property type="match status" value="1"/>
</dbReference>
<feature type="transmembrane region" description="Helical" evidence="8">
    <location>
        <begin position="139"/>
        <end position="161"/>
    </location>
</feature>
<evidence type="ECO:0000256" key="6">
    <source>
        <dbReference type="ARBA" id="ARBA00023136"/>
    </source>
</evidence>
<comment type="subcellular location">
    <subcellularLocation>
        <location evidence="1 7">Cell membrane</location>
        <topology evidence="1 7">Multi-pass membrane protein</topology>
    </subcellularLocation>
</comment>
<comment type="similarity">
    <text evidence="2 7">Belongs to the cytochrome c oxidase subunit 3 family.</text>
</comment>
<evidence type="ECO:0000256" key="5">
    <source>
        <dbReference type="ARBA" id="ARBA00022989"/>
    </source>
</evidence>
<organism evidence="10 11">
    <name type="scientific">Azospirillum rugosum</name>
    <dbReference type="NCBI Taxonomy" id="416170"/>
    <lineage>
        <taxon>Bacteria</taxon>
        <taxon>Pseudomonadati</taxon>
        <taxon>Pseudomonadota</taxon>
        <taxon>Alphaproteobacteria</taxon>
        <taxon>Rhodospirillales</taxon>
        <taxon>Azospirillaceae</taxon>
        <taxon>Azospirillum</taxon>
    </lineage>
</organism>
<dbReference type="Gene3D" id="1.20.120.80">
    <property type="entry name" value="Cytochrome c oxidase, subunit III, four-helix bundle"/>
    <property type="match status" value="1"/>
</dbReference>
<gene>
    <name evidence="10" type="ORF">J2851_002672</name>
</gene>
<dbReference type="EMBL" id="JAGINP010000008">
    <property type="protein sequence ID" value="MBP2292891.1"/>
    <property type="molecule type" value="Genomic_DNA"/>
</dbReference>
<protein>
    <submittedName>
        <fullName evidence="10">Heme/copper-type cytochrome/quinol oxidase subunit 3</fullName>
    </submittedName>
</protein>
<keyword evidence="4 7" id="KW-0812">Transmembrane</keyword>
<evidence type="ECO:0000256" key="2">
    <source>
        <dbReference type="ARBA" id="ARBA00010581"/>
    </source>
</evidence>
<comment type="caution">
    <text evidence="10">The sequence shown here is derived from an EMBL/GenBank/DDBJ whole genome shotgun (WGS) entry which is preliminary data.</text>
</comment>